<evidence type="ECO:0000313" key="1">
    <source>
        <dbReference type="EMBL" id="ETN69305.1"/>
    </source>
</evidence>
<dbReference type="Proteomes" id="UP000053676">
    <property type="component" value="Unassembled WGS sequence"/>
</dbReference>
<proteinExistence type="predicted"/>
<protein>
    <submittedName>
        <fullName evidence="1">Uncharacterized protein</fullName>
    </submittedName>
</protein>
<reference evidence="2" key="1">
    <citation type="journal article" date="2014" name="Nat. Genet.">
        <title>Genome of the human hookworm Necator americanus.</title>
        <authorList>
            <person name="Tang Y.T."/>
            <person name="Gao X."/>
            <person name="Rosa B.A."/>
            <person name="Abubucker S."/>
            <person name="Hallsworth-Pepin K."/>
            <person name="Martin J."/>
            <person name="Tyagi R."/>
            <person name="Heizer E."/>
            <person name="Zhang X."/>
            <person name="Bhonagiri-Palsikar V."/>
            <person name="Minx P."/>
            <person name="Warren W.C."/>
            <person name="Wang Q."/>
            <person name="Zhan B."/>
            <person name="Hotez P.J."/>
            <person name="Sternberg P.W."/>
            <person name="Dougall A."/>
            <person name="Gaze S.T."/>
            <person name="Mulvenna J."/>
            <person name="Sotillo J."/>
            <person name="Ranganathan S."/>
            <person name="Rabelo E.M."/>
            <person name="Wilson R.K."/>
            <person name="Felgner P.L."/>
            <person name="Bethony J."/>
            <person name="Hawdon J.M."/>
            <person name="Gasser R.B."/>
            <person name="Loukas A."/>
            <person name="Mitreva M."/>
        </authorList>
    </citation>
    <scope>NUCLEOTIDE SEQUENCE [LARGE SCALE GENOMIC DNA]</scope>
</reference>
<organism evidence="1 2">
    <name type="scientific">Necator americanus</name>
    <name type="common">Human hookworm</name>
    <dbReference type="NCBI Taxonomy" id="51031"/>
    <lineage>
        <taxon>Eukaryota</taxon>
        <taxon>Metazoa</taxon>
        <taxon>Ecdysozoa</taxon>
        <taxon>Nematoda</taxon>
        <taxon>Chromadorea</taxon>
        <taxon>Rhabditida</taxon>
        <taxon>Rhabditina</taxon>
        <taxon>Rhabditomorpha</taxon>
        <taxon>Strongyloidea</taxon>
        <taxon>Ancylostomatidae</taxon>
        <taxon>Bunostominae</taxon>
        <taxon>Necator</taxon>
    </lineage>
</organism>
<keyword evidence="2" id="KW-1185">Reference proteome</keyword>
<dbReference type="KEGG" id="nai:NECAME_05287"/>
<sequence length="89" mass="10686">MALWPMRSFDRDMDPMRDFDRFERRMLRGMDRFQRRMMPYWRDEDQSDLVIAGYYPSSSIQMCVCVDFGEMSNGDGTRYNETQKLGSTT</sequence>
<name>W2SIA7_NECAM</name>
<dbReference type="AlphaFoldDB" id="W2SIA7"/>
<dbReference type="EMBL" id="KI669128">
    <property type="protein sequence ID" value="ETN69305.1"/>
    <property type="molecule type" value="Genomic_DNA"/>
</dbReference>
<evidence type="ECO:0000313" key="2">
    <source>
        <dbReference type="Proteomes" id="UP000053676"/>
    </source>
</evidence>
<accession>W2SIA7</accession>
<gene>
    <name evidence="1" type="ORF">NECAME_05287</name>
</gene>